<sequence>MADGDNLNLATQKYLAEELNISQRQLADYKKLTNLIPELQQMIENNPMKQSRVISEYERLCGIKRGNPQLLNNSTIKNRITQSDIAKQLGIDRTQLINLKKLQDLIPELQQMIENGSMKATVGYKIWAKMPQGEQEKFFNDRVSLRNSVLKRY</sequence>
<dbReference type="AlphaFoldDB" id="A0A174QVL7"/>
<dbReference type="EMBL" id="CZBO01000001">
    <property type="protein sequence ID" value="CUP74915.1"/>
    <property type="molecule type" value="Genomic_DNA"/>
</dbReference>
<dbReference type="Gene3D" id="1.10.10.2830">
    <property type="match status" value="1"/>
</dbReference>
<dbReference type="InterPro" id="IPR041468">
    <property type="entry name" value="HTH_ParB/Spo0J"/>
</dbReference>
<evidence type="ECO:0000313" key="3">
    <source>
        <dbReference type="Proteomes" id="UP000095563"/>
    </source>
</evidence>
<dbReference type="SUPFAM" id="SSF109709">
    <property type="entry name" value="KorB DNA-binding domain-like"/>
    <property type="match status" value="2"/>
</dbReference>
<dbReference type="Pfam" id="PF17762">
    <property type="entry name" value="HTH_ParB"/>
    <property type="match status" value="1"/>
</dbReference>
<dbReference type="RefSeq" id="WP_055206696.1">
    <property type="nucleotide sequence ID" value="NZ_CZBO01000001.1"/>
</dbReference>
<feature type="domain" description="ParB/Spo0J HTH" evidence="1">
    <location>
        <begin position="77"/>
        <end position="146"/>
    </location>
</feature>
<name>A0A174QVL7_9CLOT</name>
<evidence type="ECO:0000259" key="1">
    <source>
        <dbReference type="Pfam" id="PF17762"/>
    </source>
</evidence>
<organism evidence="2 3">
    <name type="scientific">Clostridium baratii</name>
    <dbReference type="NCBI Taxonomy" id="1561"/>
    <lineage>
        <taxon>Bacteria</taxon>
        <taxon>Bacillati</taxon>
        <taxon>Bacillota</taxon>
        <taxon>Clostridia</taxon>
        <taxon>Eubacteriales</taxon>
        <taxon>Clostridiaceae</taxon>
        <taxon>Clostridium</taxon>
    </lineage>
</organism>
<gene>
    <name evidence="2" type="ORF">ERS852568_00651</name>
</gene>
<protein>
    <recommendedName>
        <fullName evidence="1">ParB/Spo0J HTH domain-containing protein</fullName>
    </recommendedName>
</protein>
<dbReference type="Proteomes" id="UP000095563">
    <property type="component" value="Unassembled WGS sequence"/>
</dbReference>
<accession>A0A174QVL7</accession>
<evidence type="ECO:0000313" key="2">
    <source>
        <dbReference type="EMBL" id="CUP74915.1"/>
    </source>
</evidence>
<reference evidence="2 3" key="1">
    <citation type="submission" date="2015-09" db="EMBL/GenBank/DDBJ databases">
        <authorList>
            <consortium name="Pathogen Informatics"/>
        </authorList>
    </citation>
    <scope>NUCLEOTIDE SEQUENCE [LARGE SCALE GENOMIC DNA]</scope>
    <source>
        <strain evidence="2 3">2789STDY5834956</strain>
    </source>
</reference>
<proteinExistence type="predicted"/>